<sequence>MKLRSRIVAFFIIVVALLATVGTTTEGVVKDINLGLDLQGGFEVLYQVEPLKGAKPLTDKDMEATVTAIQERVNVLGVSEPSIQIEGGHRIRVQLAGVKDQDSARELLSTQANLTFRDMDNKLLLDGSDLKQGGASDGFDGNSGQPIVSLKLKDAKKFGELTTDLANRGPGKNLMVIWLDYQKGDTYEKEAAKEAAGEKPKFISAATVENPINSDSVQISGNFTVQETKDLAGILNAGSLPVQLDEIYSTSVGAQFGQEALKSTVFAAIIGVIAIFVFMLFVYRLPGLIAIITLTVFTFITLWIFGMINAVLTLPGIAALVLGIGMAVDANILMYERLKEEIRVGKTVKQAFKEGSKNSFSAIFDANITTLLAAAILFIFGVSSVKGFATTLIISILVSFLTAVWGTRVLLGLLVQSGFLDNKKTWFGVKKSRIHKIEEGIDTLDLKTKFDRLDFVHTRKRFFVASGVFILAGLIVLGIFKLNLGIDFSSGSRVELQSEQKLTTQEVSKFLDKTGYPSENITIKGDKSNQASVGYVTDLGKDDVKKINDASEKEFGHKASISSVSPQVGKEIAKSAVYALLIAALGIIIYVAFRFEWRMGVGAIASLFHDVFFMVGIFSLFRLEVDMTFIAAVLTIVGYSINDTIVTFDRIRENLHRVKVVENADDLAEIVNKSLRQTLGRSVNTVLTVIVVVVALLIFGAPAITNFSIALLIGLITGMYSSIYIAAQIWYVLKVRQMKKQGGKVNVDKKKREWGSDEPQV</sequence>
<protein>
    <recommendedName>
        <fullName evidence="12 13">Multifunctional fusion protein</fullName>
    </recommendedName>
    <domain>
        <recommendedName>
            <fullName evidence="12">Protein translocase subunit SecD</fullName>
        </recommendedName>
    </domain>
    <domain>
        <recommendedName>
            <fullName evidence="13">Protein-export membrane protein SecF</fullName>
        </recommendedName>
    </domain>
</protein>
<evidence type="ECO:0000313" key="16">
    <source>
        <dbReference type="EMBL" id="STX10152.1"/>
    </source>
</evidence>
<reference evidence="17 19" key="2">
    <citation type="submission" date="2019-03" db="EMBL/GenBank/DDBJ databases">
        <title>Genomic Encyclopedia of Type Strains, Phase IV (KMG-IV): sequencing the most valuable type-strain genomes for metagenomic binning, comparative biology and taxonomic classification.</title>
        <authorList>
            <person name="Goeker M."/>
        </authorList>
    </citation>
    <scope>NUCLEOTIDE SEQUENCE [LARGE SCALE GENOMIC DNA]</scope>
    <source>
        <strain evidence="17 19">DSM 20580</strain>
    </source>
</reference>
<dbReference type="HAMAP" id="MF_01463_B">
    <property type="entry name" value="SecD_B"/>
    <property type="match status" value="1"/>
</dbReference>
<feature type="transmembrane region" description="Helical" evidence="12">
    <location>
        <begin position="627"/>
        <end position="648"/>
    </location>
</feature>
<dbReference type="InterPro" id="IPR048631">
    <property type="entry name" value="SecD_1st"/>
</dbReference>
<dbReference type="InterPro" id="IPR005791">
    <property type="entry name" value="SecD"/>
</dbReference>
<dbReference type="OrthoDB" id="9805019at2"/>
<comment type="subunit">
    <text evidence="13">Forms a complex with SecD. Part of the essential Sec protein translocation apparatus which comprises SecA, SecYEG and auxiliary proteins SecDF. Other proteins may also be involved.</text>
</comment>
<evidence type="ECO:0000256" key="6">
    <source>
        <dbReference type="ARBA" id="ARBA00022989"/>
    </source>
</evidence>
<evidence type="ECO:0000256" key="5">
    <source>
        <dbReference type="ARBA" id="ARBA00022927"/>
    </source>
</evidence>
<reference evidence="16 18" key="1">
    <citation type="submission" date="2018-06" db="EMBL/GenBank/DDBJ databases">
        <authorList>
            <consortium name="Pathogen Informatics"/>
            <person name="Doyle S."/>
        </authorList>
    </citation>
    <scope>NUCLEOTIDE SEQUENCE [LARGE SCALE GENOMIC DNA]</scope>
    <source>
        <strain evidence="16 18">NCTC10597</strain>
    </source>
</reference>
<feature type="transmembrane region" description="Helical" evidence="12">
    <location>
        <begin position="359"/>
        <end position="380"/>
    </location>
</feature>
<comment type="subunit">
    <text evidence="12">Forms a complex with SecF. Part of the essential Sec protein translocation apparatus which comprises SecA, SecYEG and auxiliary proteins SecDF. Other proteins may also be involved.</text>
</comment>
<name>A0A8B4QBS8_9BACL</name>
<comment type="similarity">
    <text evidence="11">In the N-terminal section; belongs to the SecD/SecF family. SecD subfamily.</text>
</comment>
<dbReference type="InterPro" id="IPR048634">
    <property type="entry name" value="SecD_SecF_C"/>
</dbReference>
<dbReference type="NCBIfam" id="NF009581">
    <property type="entry name" value="PRK13024.1-1"/>
    <property type="match status" value="1"/>
</dbReference>
<dbReference type="InterPro" id="IPR022813">
    <property type="entry name" value="SecD/SecF_arch_bac"/>
</dbReference>
<feature type="domain" description="Protein export membrane protein SecD/SecF C-terminal" evidence="14">
    <location>
        <begin position="247"/>
        <end position="405"/>
    </location>
</feature>
<evidence type="ECO:0000256" key="12">
    <source>
        <dbReference type="HAMAP-Rule" id="MF_01463"/>
    </source>
</evidence>
<evidence type="ECO:0000256" key="3">
    <source>
        <dbReference type="ARBA" id="ARBA00022475"/>
    </source>
</evidence>
<dbReference type="SUPFAM" id="SSF82866">
    <property type="entry name" value="Multidrug efflux transporter AcrB transmembrane domain"/>
    <property type="match status" value="2"/>
</dbReference>
<dbReference type="PRINTS" id="PR01755">
    <property type="entry name" value="SECFTRNLCASE"/>
</dbReference>
<dbReference type="Gene3D" id="1.20.1640.10">
    <property type="entry name" value="Multidrug efflux transporter AcrB transmembrane domain"/>
    <property type="match status" value="2"/>
</dbReference>
<keyword evidence="6 12" id="KW-1133">Transmembrane helix</keyword>
<proteinExistence type="inferred from homology"/>
<dbReference type="Pfam" id="PF02355">
    <property type="entry name" value="SecD_SecF_C"/>
    <property type="match status" value="2"/>
</dbReference>
<evidence type="ECO:0000259" key="15">
    <source>
        <dbReference type="Pfam" id="PF21760"/>
    </source>
</evidence>
<feature type="transmembrane region" description="Helical" evidence="12">
    <location>
        <begin position="288"/>
        <end position="311"/>
    </location>
</feature>
<feature type="transmembrane region" description="Helical" evidence="12">
    <location>
        <begin position="683"/>
        <end position="704"/>
    </location>
</feature>
<comment type="function">
    <text evidence="9 12">Part of the Sec protein translocase complex. Interacts with the SecYEG preprotein conducting channel. SecDF uses the proton motive force (PMF) to complete protein translocation after the ATP-dependent function of SecA.</text>
</comment>
<feature type="transmembrane region" description="Helical" evidence="12">
    <location>
        <begin position="575"/>
        <end position="593"/>
    </location>
</feature>
<dbReference type="NCBIfam" id="TIGR01129">
    <property type="entry name" value="secD"/>
    <property type="match status" value="1"/>
</dbReference>
<dbReference type="HAMAP" id="MF_01464_B">
    <property type="entry name" value="SecF_B"/>
    <property type="match status" value="1"/>
</dbReference>
<keyword evidence="8 12" id="KW-0472">Membrane</keyword>
<dbReference type="GO" id="GO:0015450">
    <property type="term" value="F:protein-transporting ATPase activity"/>
    <property type="evidence" value="ECO:0007669"/>
    <property type="project" value="InterPro"/>
</dbReference>
<keyword evidence="4 12" id="KW-0812">Transmembrane</keyword>
<dbReference type="Proteomes" id="UP000294641">
    <property type="component" value="Unassembled WGS sequence"/>
</dbReference>
<evidence type="ECO:0000256" key="9">
    <source>
        <dbReference type="ARBA" id="ARBA00059018"/>
    </source>
</evidence>
<feature type="transmembrane region" description="Helical" evidence="12">
    <location>
        <begin position="462"/>
        <end position="480"/>
    </location>
</feature>
<feature type="transmembrane region" description="Helical" evidence="12">
    <location>
        <begin position="317"/>
        <end position="338"/>
    </location>
</feature>
<dbReference type="AlphaFoldDB" id="A0A8B4QBS8"/>
<accession>A0A8B4QBS8</accession>
<feature type="transmembrane region" description="Helical" evidence="12">
    <location>
        <begin position="600"/>
        <end position="621"/>
    </location>
</feature>
<evidence type="ECO:0000313" key="18">
    <source>
        <dbReference type="Proteomes" id="UP000254330"/>
    </source>
</evidence>
<feature type="transmembrane region" description="Helical" evidence="12">
    <location>
        <begin position="265"/>
        <end position="283"/>
    </location>
</feature>
<dbReference type="RefSeq" id="WP_109348276.1">
    <property type="nucleotide sequence ID" value="NZ_BJUE01000001.1"/>
</dbReference>
<dbReference type="InterPro" id="IPR022646">
    <property type="entry name" value="SecD/SecF_CS"/>
</dbReference>
<comment type="subcellular location">
    <subcellularLocation>
        <location evidence="1 12">Cell membrane</location>
        <topology evidence="1 12">Multi-pass membrane protein</topology>
    </subcellularLocation>
</comment>
<dbReference type="Proteomes" id="UP000254330">
    <property type="component" value="Unassembled WGS sequence"/>
</dbReference>
<evidence type="ECO:0000256" key="1">
    <source>
        <dbReference type="ARBA" id="ARBA00004651"/>
    </source>
</evidence>
<dbReference type="GO" id="GO:0006605">
    <property type="term" value="P:protein targeting"/>
    <property type="evidence" value="ECO:0007669"/>
    <property type="project" value="UniProtKB-UniRule"/>
</dbReference>
<dbReference type="GO" id="GO:0043952">
    <property type="term" value="P:protein transport by the Sec complex"/>
    <property type="evidence" value="ECO:0007669"/>
    <property type="project" value="UniProtKB-UniRule"/>
</dbReference>
<keyword evidence="7 12" id="KW-0811">Translocation</keyword>
<dbReference type="GO" id="GO:0005886">
    <property type="term" value="C:plasma membrane"/>
    <property type="evidence" value="ECO:0007669"/>
    <property type="project" value="UniProtKB-SubCell"/>
</dbReference>
<comment type="caution">
    <text evidence="12">Lacks conserved residue(s) required for the propagation of feature annotation.</text>
</comment>
<dbReference type="Gene3D" id="3.30.70.3220">
    <property type="match status" value="1"/>
</dbReference>
<keyword evidence="19" id="KW-1185">Reference proteome</keyword>
<dbReference type="Pfam" id="PF21760">
    <property type="entry name" value="SecD_1st"/>
    <property type="match status" value="1"/>
</dbReference>
<feature type="transmembrane region" description="Helical" evidence="12">
    <location>
        <begin position="392"/>
        <end position="415"/>
    </location>
</feature>
<feature type="transmembrane region" description="Helical" evidence="12">
    <location>
        <begin position="710"/>
        <end position="733"/>
    </location>
</feature>
<dbReference type="InterPro" id="IPR055344">
    <property type="entry name" value="SecD_SecF_C_bact"/>
</dbReference>
<keyword evidence="3 12" id="KW-1003">Cell membrane</keyword>
<dbReference type="Pfam" id="PF07549">
    <property type="entry name" value="Sec_GG"/>
    <property type="match status" value="2"/>
</dbReference>
<feature type="domain" description="Protein translocase subunit SecDF P1" evidence="15">
    <location>
        <begin position="62"/>
        <end position="120"/>
    </location>
</feature>
<dbReference type="EMBL" id="SNZG01000001">
    <property type="protein sequence ID" value="TDR44242.1"/>
    <property type="molecule type" value="Genomic_DNA"/>
</dbReference>
<comment type="similarity">
    <text evidence="12">Belongs to the SecD/SecF family. SecD subfamily.</text>
</comment>
<evidence type="ECO:0000256" key="7">
    <source>
        <dbReference type="ARBA" id="ARBA00023010"/>
    </source>
</evidence>
<dbReference type="InterPro" id="IPR005665">
    <property type="entry name" value="SecF_bac"/>
</dbReference>
<keyword evidence="2 12" id="KW-0813">Transport</keyword>
<keyword evidence="5 12" id="KW-0653">Protein transport</keyword>
<comment type="caution">
    <text evidence="16">The sequence shown here is derived from an EMBL/GenBank/DDBJ whole genome shotgun (WGS) entry which is preliminary data.</text>
</comment>
<evidence type="ECO:0000256" key="11">
    <source>
        <dbReference type="ARBA" id="ARBA00061053"/>
    </source>
</evidence>
<evidence type="ECO:0000256" key="2">
    <source>
        <dbReference type="ARBA" id="ARBA00022448"/>
    </source>
</evidence>
<dbReference type="EMBL" id="UGNP01000001">
    <property type="protein sequence ID" value="STX10152.1"/>
    <property type="molecule type" value="Genomic_DNA"/>
</dbReference>
<feature type="domain" description="Protein export membrane protein SecD/SecF C-terminal" evidence="14">
    <location>
        <begin position="557"/>
        <end position="734"/>
    </location>
</feature>
<evidence type="ECO:0000256" key="4">
    <source>
        <dbReference type="ARBA" id="ARBA00022692"/>
    </source>
</evidence>
<evidence type="ECO:0000256" key="8">
    <source>
        <dbReference type="ARBA" id="ARBA00023136"/>
    </source>
</evidence>
<dbReference type="InterPro" id="IPR022645">
    <property type="entry name" value="SecD/SecF_bac"/>
</dbReference>
<evidence type="ECO:0000259" key="14">
    <source>
        <dbReference type="Pfam" id="PF02355"/>
    </source>
</evidence>
<evidence type="ECO:0000313" key="19">
    <source>
        <dbReference type="Proteomes" id="UP000294641"/>
    </source>
</evidence>
<comment type="similarity">
    <text evidence="13">Belongs to the SecD/SecF family. SecF subfamily.</text>
</comment>
<dbReference type="FunFam" id="1.20.1640.10:FF:000004">
    <property type="entry name" value="Protein translocase subunit SecD"/>
    <property type="match status" value="1"/>
</dbReference>
<gene>
    <name evidence="16" type="primary">secDF</name>
    <name evidence="12" type="synonym">secD</name>
    <name evidence="13" type="synonym">secF</name>
    <name evidence="17" type="ORF">DFR61_10179</name>
    <name evidence="16" type="ORF">NCTC10597_01865</name>
</gene>
<evidence type="ECO:0000256" key="13">
    <source>
        <dbReference type="HAMAP-Rule" id="MF_01464"/>
    </source>
</evidence>
<dbReference type="PANTHER" id="PTHR30081">
    <property type="entry name" value="PROTEIN-EXPORT MEMBRANE PROTEIN SEC"/>
    <property type="match status" value="1"/>
</dbReference>
<dbReference type="FunFam" id="1.20.1640.10:FF:000024">
    <property type="entry name" value="Multifunctional fusion protein"/>
    <property type="match status" value="1"/>
</dbReference>
<dbReference type="PANTHER" id="PTHR30081:SF1">
    <property type="entry name" value="PROTEIN TRANSLOCASE SUBUNIT SECD"/>
    <property type="match status" value="1"/>
</dbReference>
<comment type="similarity">
    <text evidence="10">In the C-terminal section; belongs to the SecD/SecF family. SecF subfamily.</text>
</comment>
<evidence type="ECO:0000313" key="17">
    <source>
        <dbReference type="EMBL" id="TDR44242.1"/>
    </source>
</evidence>
<evidence type="ECO:0000256" key="10">
    <source>
        <dbReference type="ARBA" id="ARBA00060856"/>
    </source>
</evidence>
<organism evidence="16 18">
    <name type="scientific">Kurthia zopfii</name>
    <dbReference type="NCBI Taxonomy" id="1650"/>
    <lineage>
        <taxon>Bacteria</taxon>
        <taxon>Bacillati</taxon>
        <taxon>Bacillota</taxon>
        <taxon>Bacilli</taxon>
        <taxon>Bacillales</taxon>
        <taxon>Caryophanaceae</taxon>
        <taxon>Kurthia</taxon>
    </lineage>
</organism>
<dbReference type="GO" id="GO:0065002">
    <property type="term" value="P:intracellular protein transmembrane transport"/>
    <property type="evidence" value="ECO:0007669"/>
    <property type="project" value="UniProtKB-UniRule"/>
</dbReference>
<dbReference type="NCBIfam" id="TIGR00916">
    <property type="entry name" value="2A0604s01"/>
    <property type="match status" value="2"/>
</dbReference>
<dbReference type="NCBIfam" id="TIGR00966">
    <property type="entry name" value="transloc_SecF"/>
    <property type="match status" value="1"/>
</dbReference>